<protein>
    <submittedName>
        <fullName evidence="3">CACTA en-spm transposon protein</fullName>
    </submittedName>
</protein>
<reference evidence="3" key="1">
    <citation type="submission" date="2017-02" db="UniProtKB">
        <authorList>
            <consortium name="WormBaseParasite"/>
        </authorList>
    </citation>
    <scope>IDENTIFICATION</scope>
</reference>
<keyword evidence="2" id="KW-1185">Reference proteome</keyword>
<evidence type="ECO:0000313" key="1">
    <source>
        <dbReference type="EMBL" id="VDO37084.1"/>
    </source>
</evidence>
<reference evidence="1 2" key="2">
    <citation type="submission" date="2018-11" db="EMBL/GenBank/DDBJ databases">
        <authorList>
            <consortium name="Pathogen Informatics"/>
        </authorList>
    </citation>
    <scope>NUCLEOTIDE SEQUENCE [LARGE SCALE GENOMIC DNA]</scope>
    <source>
        <strain evidence="1 2">MHpl1</strain>
    </source>
</reference>
<evidence type="ECO:0000313" key="2">
    <source>
        <dbReference type="Proteomes" id="UP000268014"/>
    </source>
</evidence>
<name>A0A0N4WF36_HAEPC</name>
<dbReference type="EMBL" id="UZAF01017030">
    <property type="protein sequence ID" value="VDO37084.1"/>
    <property type="molecule type" value="Genomic_DNA"/>
</dbReference>
<dbReference type="AlphaFoldDB" id="A0A0N4WF36"/>
<dbReference type="OrthoDB" id="10501320at2759"/>
<evidence type="ECO:0000313" key="3">
    <source>
        <dbReference type="WBParaSite" id="HPLM_0000929501-mRNA-1"/>
    </source>
</evidence>
<dbReference type="Proteomes" id="UP000268014">
    <property type="component" value="Unassembled WGS sequence"/>
</dbReference>
<accession>A0A0N4WF36</accession>
<proteinExistence type="predicted"/>
<organism evidence="3">
    <name type="scientific">Haemonchus placei</name>
    <name type="common">Barber's pole worm</name>
    <dbReference type="NCBI Taxonomy" id="6290"/>
    <lineage>
        <taxon>Eukaryota</taxon>
        <taxon>Metazoa</taxon>
        <taxon>Ecdysozoa</taxon>
        <taxon>Nematoda</taxon>
        <taxon>Chromadorea</taxon>
        <taxon>Rhabditida</taxon>
        <taxon>Rhabditina</taxon>
        <taxon>Rhabditomorpha</taxon>
        <taxon>Strongyloidea</taxon>
        <taxon>Trichostrongylidae</taxon>
        <taxon>Haemonchus</taxon>
    </lineage>
</organism>
<dbReference type="WBParaSite" id="HPLM_0000929501-mRNA-1">
    <property type="protein sequence ID" value="HPLM_0000929501-mRNA-1"/>
    <property type="gene ID" value="HPLM_0000929501"/>
</dbReference>
<sequence length="118" mass="13151">MFDELAVLFIDVVDNGIFPVTRKGSEVVPVDIGRRASFPKIRSSLSMHLEAESSEAETMVRSRAELRNNSDISQAKTPIEDDVVYFIMEILELRVTMDGCVDMINSDSLSPCSLHITT</sequence>
<gene>
    <name evidence="1" type="ORF">HPLM_LOCUS9287</name>
</gene>